<dbReference type="RefSeq" id="WP_092833624.1">
    <property type="nucleotide sequence ID" value="NZ_FNJL01000008.1"/>
</dbReference>
<accession>A0A1H0QFH3</accession>
<dbReference type="EMBL" id="FNJL01000008">
    <property type="protein sequence ID" value="SDP16092.1"/>
    <property type="molecule type" value="Genomic_DNA"/>
</dbReference>
<evidence type="ECO:0000313" key="2">
    <source>
        <dbReference type="Proteomes" id="UP000199317"/>
    </source>
</evidence>
<organism evidence="1 2">
    <name type="scientific">Paracidovorax cattleyae</name>
    <dbReference type="NCBI Taxonomy" id="80868"/>
    <lineage>
        <taxon>Bacteria</taxon>
        <taxon>Pseudomonadati</taxon>
        <taxon>Pseudomonadota</taxon>
        <taxon>Betaproteobacteria</taxon>
        <taxon>Burkholderiales</taxon>
        <taxon>Comamonadaceae</taxon>
        <taxon>Paracidovorax</taxon>
    </lineage>
</organism>
<dbReference type="AlphaFoldDB" id="A0A1H0QFH3"/>
<keyword evidence="2" id="KW-1185">Reference proteome</keyword>
<dbReference type="Proteomes" id="UP000199317">
    <property type="component" value="Unassembled WGS sequence"/>
</dbReference>
<proteinExistence type="predicted"/>
<protein>
    <submittedName>
        <fullName evidence="1">Uncharacterized protein</fullName>
    </submittedName>
</protein>
<dbReference type="OrthoDB" id="8780142at2"/>
<evidence type="ECO:0000313" key="1">
    <source>
        <dbReference type="EMBL" id="SDP16092.1"/>
    </source>
</evidence>
<reference evidence="2" key="1">
    <citation type="submission" date="2016-10" db="EMBL/GenBank/DDBJ databases">
        <authorList>
            <person name="Varghese N."/>
            <person name="Submissions S."/>
        </authorList>
    </citation>
    <scope>NUCLEOTIDE SEQUENCE [LARGE SCALE GENOMIC DNA]</scope>
    <source>
        <strain evidence="2">DSM 17101</strain>
    </source>
</reference>
<sequence length="99" mass="11349">MKVRATLGIAALLLVGSWMWIGFDKYIGDHEVGSAWEPFLKSRPTFTLLFTNPAQQGLDRDAFDTMDSARQQAFRDYCAVRFGIADPYRCEKAIEERRL</sequence>
<gene>
    <name evidence="1" type="ORF">SAMN04489708_10885</name>
</gene>
<name>A0A1H0QFH3_9BURK</name>